<gene>
    <name evidence="2" type="ORF">GJU39_08085</name>
</gene>
<sequence length="502" mass="52999">MKKIIFYLSTLMVICSIWMGCKRETDYVDVTVSPYISNFDLRKLFKNTDLLLNTENLGGADFIKGVVISDQANGNIPGGLLVIQNSRITGNGIDSIRGIAVNVGTEAAKYIPGDSVHIRIGGSTLKRINGILQLAGVAASGIEKKALGRSIKLRAVNTSELAARSAFYESTLVTISKGKVTPEPVAEDTYAGNKLINDGFGTAVVHTETAANFANQNPTPFADFTGVVLTTTSGVQLWPRSSNDVFALPEIKPSALVITGYLTDPSNGDGNYEYIQFKATRDINFAATPYSVVTCNNAGILAAPAIGWATGGVRTYKININSGTVKKGQFCYVGGNKNIWGAGTTNISSSVWISSTQYATVNSVDFGTATANLLANSGNLAGIAVFEGLTVTGTSTPLDVVMYGGNGAVYTAGPPEAGYRITNNDKYSTIQNRKTVLFYGAGTNTNKFAFPSTAGMFTMLGGVYNSATGIWSTGRTAKFITLTATSPLSTIEETVGFTTLSN</sequence>
<dbReference type="AlphaFoldDB" id="A0A7K0FWQ6"/>
<reference evidence="2 3" key="1">
    <citation type="submission" date="2019-11" db="EMBL/GenBank/DDBJ databases">
        <title>Pedobacter petrophilus genome.</title>
        <authorList>
            <person name="Feldbauer M.J."/>
            <person name="Newman J.D."/>
        </authorList>
    </citation>
    <scope>NUCLEOTIDE SEQUENCE [LARGE SCALE GENOMIC DNA]</scope>
    <source>
        <strain evidence="2 3">LMG 29686</strain>
    </source>
</reference>
<feature type="domain" description="DUF5689" evidence="1">
    <location>
        <begin position="57"/>
        <end position="245"/>
    </location>
</feature>
<dbReference type="Proteomes" id="UP000487757">
    <property type="component" value="Unassembled WGS sequence"/>
</dbReference>
<dbReference type="OrthoDB" id="1111074at2"/>
<dbReference type="Pfam" id="PF18942">
    <property type="entry name" value="DUF5689"/>
    <property type="match status" value="1"/>
</dbReference>
<dbReference type="PROSITE" id="PS51257">
    <property type="entry name" value="PROKAR_LIPOPROTEIN"/>
    <property type="match status" value="1"/>
</dbReference>
<dbReference type="InterPro" id="IPR043744">
    <property type="entry name" value="DUF5689"/>
</dbReference>
<dbReference type="EMBL" id="WKKH01000009">
    <property type="protein sequence ID" value="MRX76047.1"/>
    <property type="molecule type" value="Genomic_DNA"/>
</dbReference>
<organism evidence="2 3">
    <name type="scientific">Pedobacter petrophilus</name>
    <dbReference type="NCBI Taxonomy" id="1908241"/>
    <lineage>
        <taxon>Bacteria</taxon>
        <taxon>Pseudomonadati</taxon>
        <taxon>Bacteroidota</taxon>
        <taxon>Sphingobacteriia</taxon>
        <taxon>Sphingobacteriales</taxon>
        <taxon>Sphingobacteriaceae</taxon>
        <taxon>Pedobacter</taxon>
    </lineage>
</organism>
<proteinExistence type="predicted"/>
<evidence type="ECO:0000313" key="2">
    <source>
        <dbReference type="EMBL" id="MRX76047.1"/>
    </source>
</evidence>
<protein>
    <recommendedName>
        <fullName evidence="1">DUF5689 domain-containing protein</fullName>
    </recommendedName>
</protein>
<name>A0A7K0FWQ6_9SPHI</name>
<accession>A0A7K0FWQ6</accession>
<comment type="caution">
    <text evidence="2">The sequence shown here is derived from an EMBL/GenBank/DDBJ whole genome shotgun (WGS) entry which is preliminary data.</text>
</comment>
<dbReference type="RefSeq" id="WP_154280282.1">
    <property type="nucleotide sequence ID" value="NZ_JBHUJQ010000001.1"/>
</dbReference>
<evidence type="ECO:0000259" key="1">
    <source>
        <dbReference type="Pfam" id="PF18942"/>
    </source>
</evidence>
<keyword evidence="3" id="KW-1185">Reference proteome</keyword>
<evidence type="ECO:0000313" key="3">
    <source>
        <dbReference type="Proteomes" id="UP000487757"/>
    </source>
</evidence>